<protein>
    <submittedName>
        <fullName evidence="1">Uncharacterized protein</fullName>
    </submittedName>
</protein>
<dbReference type="PhylomeDB" id="A0A0G4FHQ5"/>
<organism evidence="1">
    <name type="scientific">Chromera velia CCMP2878</name>
    <dbReference type="NCBI Taxonomy" id="1169474"/>
    <lineage>
        <taxon>Eukaryota</taxon>
        <taxon>Sar</taxon>
        <taxon>Alveolata</taxon>
        <taxon>Colpodellida</taxon>
        <taxon>Chromeraceae</taxon>
        <taxon>Chromera</taxon>
    </lineage>
</organism>
<proteinExistence type="predicted"/>
<sequence>MEPSPIDRPPDGTVAWDAKTAPKAAPKARYWHRIDRLQIRNRVILPYLTGEAKFCCVSSFSTVSEILDIVEAAHLKKGKGALLGEKLVLVKLYKQFDFDQLLQPYVSTKFTVLVMTVRGFRFEKKVDGSVVVGCSSDMQSMPGFRQPFSTIPPENVYTLFDADKLPLCDLVPEFAPPKVVDPESPEIKKRLVAFGKLLDLTKRVQLTSGVAEEGGVGRVEMGKPRIPPTAVDEIRKLMLGKH</sequence>
<dbReference type="AlphaFoldDB" id="A0A0G4FHQ5"/>
<name>A0A0G4FHQ5_9ALVE</name>
<accession>A0A0G4FHQ5</accession>
<evidence type="ECO:0000313" key="1">
    <source>
        <dbReference type="EMBL" id="CEM12561.1"/>
    </source>
</evidence>
<dbReference type="VEuPathDB" id="CryptoDB:Cvel_16908"/>
<gene>
    <name evidence="1" type="ORF">Cvel_16908</name>
</gene>
<dbReference type="EMBL" id="CDMZ01000357">
    <property type="protein sequence ID" value="CEM12561.1"/>
    <property type="molecule type" value="Genomic_DNA"/>
</dbReference>
<reference evidence="1" key="1">
    <citation type="submission" date="2014-11" db="EMBL/GenBank/DDBJ databases">
        <authorList>
            <person name="Otto D Thomas"/>
            <person name="Naeem Raeece"/>
        </authorList>
    </citation>
    <scope>NUCLEOTIDE SEQUENCE</scope>
</reference>